<dbReference type="Pfam" id="PF07394">
    <property type="entry name" value="DUF1501"/>
    <property type="match status" value="1"/>
</dbReference>
<dbReference type="InterPro" id="IPR017850">
    <property type="entry name" value="Alkaline_phosphatase_core_sf"/>
</dbReference>
<dbReference type="PANTHER" id="PTHR43737">
    <property type="entry name" value="BLL7424 PROTEIN"/>
    <property type="match status" value="1"/>
</dbReference>
<evidence type="ECO:0000313" key="2">
    <source>
        <dbReference type="Proteomes" id="UP001596052"/>
    </source>
</evidence>
<sequence length="429" mass="46519">MNLHNQLDPLSRRAFCERWASAALGVTVLHGLGGRAFTAEEAKTAAPSGPGFGKAKKVIFLQMVGGMTHIDTLDPKDGPTQGPKAPIKTKADFQLGGTMENLAKQADKISIIRSMTSKTGVHAAGQYVIRTGYEQRGTIKHPNIGAWAQHFLGSSHKTLPSSVCVNRQPQNGNGFFPSSFSPLPILDPDVGLQYSKSEATPEQMSKRLSMLDQLDAGFRERFKTSEVKSYTQFYDKTVSIMSSTDLEAFQLDDEPEALKEKYGKNKFGQGCLLARRLVEKGIRYIEVAKGGWDMHNNIDDGLEEHGAELDVALSALLEDLKERGLLESTLVVLCSEFGRGPKINGNAGRDHHPKVFSTLLAGGGIKGGFIYGSSDKEGMAVADKQASPQDFLSTIGWSLGLPIDEVVMSPSNRPFTVGDKGKAIMELFA</sequence>
<accession>A0ABW0KU15</accession>
<dbReference type="RefSeq" id="WP_377169572.1">
    <property type="nucleotide sequence ID" value="NZ_JBHSMQ010000007.1"/>
</dbReference>
<dbReference type="PANTHER" id="PTHR43737:SF1">
    <property type="entry name" value="DUF1501 DOMAIN-CONTAINING PROTEIN"/>
    <property type="match status" value="1"/>
</dbReference>
<comment type="caution">
    <text evidence="1">The sequence shown here is derived from an EMBL/GenBank/DDBJ whole genome shotgun (WGS) entry which is preliminary data.</text>
</comment>
<dbReference type="SUPFAM" id="SSF53649">
    <property type="entry name" value="Alkaline phosphatase-like"/>
    <property type="match status" value="1"/>
</dbReference>
<name>A0ABW0KU15_9BACT</name>
<dbReference type="InterPro" id="IPR010869">
    <property type="entry name" value="DUF1501"/>
</dbReference>
<evidence type="ECO:0000313" key="1">
    <source>
        <dbReference type="EMBL" id="MFC5456874.1"/>
    </source>
</evidence>
<protein>
    <submittedName>
        <fullName evidence="1">DUF1501 domain-containing protein</fullName>
    </submittedName>
</protein>
<dbReference type="EMBL" id="JBHSMQ010000007">
    <property type="protein sequence ID" value="MFC5456874.1"/>
    <property type="molecule type" value="Genomic_DNA"/>
</dbReference>
<organism evidence="1 2">
    <name type="scientific">Prosthecobacter fluviatilis</name>
    <dbReference type="NCBI Taxonomy" id="445931"/>
    <lineage>
        <taxon>Bacteria</taxon>
        <taxon>Pseudomonadati</taxon>
        <taxon>Verrucomicrobiota</taxon>
        <taxon>Verrucomicrobiia</taxon>
        <taxon>Verrucomicrobiales</taxon>
        <taxon>Verrucomicrobiaceae</taxon>
        <taxon>Prosthecobacter</taxon>
    </lineage>
</organism>
<dbReference type="Proteomes" id="UP001596052">
    <property type="component" value="Unassembled WGS sequence"/>
</dbReference>
<reference evidence="2" key="1">
    <citation type="journal article" date="2019" name="Int. J. Syst. Evol. Microbiol.">
        <title>The Global Catalogue of Microorganisms (GCM) 10K type strain sequencing project: providing services to taxonomists for standard genome sequencing and annotation.</title>
        <authorList>
            <consortium name="The Broad Institute Genomics Platform"/>
            <consortium name="The Broad Institute Genome Sequencing Center for Infectious Disease"/>
            <person name="Wu L."/>
            <person name="Ma J."/>
        </authorList>
    </citation>
    <scope>NUCLEOTIDE SEQUENCE [LARGE SCALE GENOMIC DNA]</scope>
    <source>
        <strain evidence="2">CGMCC 4.1469</strain>
    </source>
</reference>
<proteinExistence type="predicted"/>
<gene>
    <name evidence="1" type="ORF">ACFQDI_18550</name>
</gene>
<keyword evidence="2" id="KW-1185">Reference proteome</keyword>